<proteinExistence type="inferred from homology"/>
<evidence type="ECO:0000313" key="7">
    <source>
        <dbReference type="EMBL" id="OGY98626.1"/>
    </source>
</evidence>
<gene>
    <name evidence="7" type="ORF">A2855_02135</name>
</gene>
<keyword evidence="4 5" id="KW-0720">Serine protease</keyword>
<dbReference type="SMART" id="SM00228">
    <property type="entry name" value="PDZ"/>
    <property type="match status" value="1"/>
</dbReference>
<dbReference type="InterPro" id="IPR029045">
    <property type="entry name" value="ClpP/crotonase-like_dom_sf"/>
</dbReference>
<dbReference type="Pfam" id="PF03572">
    <property type="entry name" value="Peptidase_S41"/>
    <property type="match status" value="1"/>
</dbReference>
<dbReference type="AlphaFoldDB" id="A0A1G2CBN6"/>
<dbReference type="GO" id="GO:0008236">
    <property type="term" value="F:serine-type peptidase activity"/>
    <property type="evidence" value="ECO:0007669"/>
    <property type="project" value="UniProtKB-KW"/>
</dbReference>
<evidence type="ECO:0000256" key="3">
    <source>
        <dbReference type="ARBA" id="ARBA00022801"/>
    </source>
</evidence>
<dbReference type="EMBL" id="MHKX01000005">
    <property type="protein sequence ID" value="OGY98626.1"/>
    <property type="molecule type" value="Genomic_DNA"/>
</dbReference>
<feature type="domain" description="PDZ" evidence="6">
    <location>
        <begin position="116"/>
        <end position="172"/>
    </location>
</feature>
<dbReference type="PANTHER" id="PTHR32060:SF30">
    <property type="entry name" value="CARBOXY-TERMINAL PROCESSING PROTEASE CTPA"/>
    <property type="match status" value="1"/>
</dbReference>
<dbReference type="STRING" id="1798647.A2855_02135"/>
<dbReference type="Gene3D" id="3.30.750.44">
    <property type="match status" value="1"/>
</dbReference>
<keyword evidence="2 5" id="KW-0645">Protease</keyword>
<organism evidence="7 8">
    <name type="scientific">Candidatus Liptonbacteria bacterium RIFCSPHIGHO2_01_FULL_57_28</name>
    <dbReference type="NCBI Taxonomy" id="1798647"/>
    <lineage>
        <taxon>Bacteria</taxon>
        <taxon>Candidatus Liptoniibacteriota</taxon>
    </lineage>
</organism>
<dbReference type="GO" id="GO:0006508">
    <property type="term" value="P:proteolysis"/>
    <property type="evidence" value="ECO:0007669"/>
    <property type="project" value="UniProtKB-KW"/>
</dbReference>
<dbReference type="Proteomes" id="UP000179059">
    <property type="component" value="Unassembled WGS sequence"/>
</dbReference>
<feature type="non-terminal residue" evidence="7">
    <location>
        <position position="391"/>
    </location>
</feature>
<evidence type="ECO:0000256" key="1">
    <source>
        <dbReference type="ARBA" id="ARBA00009179"/>
    </source>
</evidence>
<evidence type="ECO:0000313" key="8">
    <source>
        <dbReference type="Proteomes" id="UP000179059"/>
    </source>
</evidence>
<dbReference type="InterPro" id="IPR005151">
    <property type="entry name" value="Tail-specific_protease"/>
</dbReference>
<dbReference type="InterPro" id="IPR036034">
    <property type="entry name" value="PDZ_sf"/>
</dbReference>
<comment type="similarity">
    <text evidence="1 5">Belongs to the peptidase S41A family.</text>
</comment>
<evidence type="ECO:0000256" key="5">
    <source>
        <dbReference type="RuleBase" id="RU004404"/>
    </source>
</evidence>
<dbReference type="GO" id="GO:0004175">
    <property type="term" value="F:endopeptidase activity"/>
    <property type="evidence" value="ECO:0007669"/>
    <property type="project" value="TreeGrafter"/>
</dbReference>
<dbReference type="SMART" id="SM00245">
    <property type="entry name" value="TSPc"/>
    <property type="match status" value="1"/>
</dbReference>
<dbReference type="NCBIfam" id="TIGR00225">
    <property type="entry name" value="prc"/>
    <property type="match status" value="1"/>
</dbReference>
<protein>
    <recommendedName>
        <fullName evidence="6">PDZ domain-containing protein</fullName>
    </recommendedName>
</protein>
<dbReference type="Gene3D" id="2.30.42.10">
    <property type="match status" value="1"/>
</dbReference>
<evidence type="ECO:0000259" key="6">
    <source>
        <dbReference type="PROSITE" id="PS50106"/>
    </source>
</evidence>
<accession>A0A1G2CBN6</accession>
<dbReference type="SUPFAM" id="SSF50156">
    <property type="entry name" value="PDZ domain-like"/>
    <property type="match status" value="1"/>
</dbReference>
<sequence>MLRKVSVYLLVIASCLLLLVAGFSLGLTSARNQDQANDAISQIPPGATSTQPDLSLFWEAWDLVNDRYLNAKDVSDEEKVRGAVAGLVYSLNDPYSEYFAPEEADDFKDEVDGSFGGIGAQLDSKDGNLVVVSPLKGSPAEAAGLKPGDRIILVNATSTEGFSAEAAARIIRGPVGTPVTLTIMREGWKEPQEFTIIRQDIIVPTIDLTMKEGGVAYIQLYQFNASASNLFRDAIREAALAGTRGVVLDLRGNPGGYLSVAVRLASWFLPRGAIVVSQQGRDGSEEDAVRANGNSALADIPTVVLIDEGSASASEILAGALRDHREIPLVGQPSFGKGTVQEIQELSDGSIVKLTIAHWVLPSGHILEGAGLKPDYEVKITEDDIKNDRDP</sequence>
<keyword evidence="3 5" id="KW-0378">Hydrolase</keyword>
<dbReference type="SUPFAM" id="SSF52096">
    <property type="entry name" value="ClpP/crotonase"/>
    <property type="match status" value="1"/>
</dbReference>
<dbReference type="InterPro" id="IPR004447">
    <property type="entry name" value="Peptidase_S41A"/>
</dbReference>
<dbReference type="GO" id="GO:0030288">
    <property type="term" value="C:outer membrane-bounded periplasmic space"/>
    <property type="evidence" value="ECO:0007669"/>
    <property type="project" value="TreeGrafter"/>
</dbReference>
<reference evidence="7 8" key="1">
    <citation type="journal article" date="2016" name="Nat. Commun.">
        <title>Thousands of microbial genomes shed light on interconnected biogeochemical processes in an aquifer system.</title>
        <authorList>
            <person name="Anantharaman K."/>
            <person name="Brown C.T."/>
            <person name="Hug L.A."/>
            <person name="Sharon I."/>
            <person name="Castelle C.J."/>
            <person name="Probst A.J."/>
            <person name="Thomas B.C."/>
            <person name="Singh A."/>
            <person name="Wilkins M.J."/>
            <person name="Karaoz U."/>
            <person name="Brodie E.L."/>
            <person name="Williams K.H."/>
            <person name="Hubbard S.S."/>
            <person name="Banfield J.F."/>
        </authorList>
    </citation>
    <scope>NUCLEOTIDE SEQUENCE [LARGE SCALE GENOMIC DNA]</scope>
</reference>
<name>A0A1G2CBN6_9BACT</name>
<dbReference type="GO" id="GO:0007165">
    <property type="term" value="P:signal transduction"/>
    <property type="evidence" value="ECO:0007669"/>
    <property type="project" value="TreeGrafter"/>
</dbReference>
<dbReference type="Gene3D" id="3.90.226.10">
    <property type="entry name" value="2-enoyl-CoA Hydratase, Chain A, domain 1"/>
    <property type="match status" value="1"/>
</dbReference>
<dbReference type="InterPro" id="IPR055210">
    <property type="entry name" value="CtpA/B_N"/>
</dbReference>
<dbReference type="PANTHER" id="PTHR32060">
    <property type="entry name" value="TAIL-SPECIFIC PROTEASE"/>
    <property type="match status" value="1"/>
</dbReference>
<dbReference type="FunFam" id="2.30.42.10:FF:000063">
    <property type="entry name" value="Peptidase, S41 family"/>
    <property type="match status" value="1"/>
</dbReference>
<dbReference type="InterPro" id="IPR001478">
    <property type="entry name" value="PDZ"/>
</dbReference>
<dbReference type="PROSITE" id="PS50106">
    <property type="entry name" value="PDZ"/>
    <property type="match status" value="1"/>
</dbReference>
<evidence type="ECO:0000256" key="4">
    <source>
        <dbReference type="ARBA" id="ARBA00022825"/>
    </source>
</evidence>
<dbReference type="CDD" id="cd07560">
    <property type="entry name" value="Peptidase_S41_CPP"/>
    <property type="match status" value="1"/>
</dbReference>
<evidence type="ECO:0000256" key="2">
    <source>
        <dbReference type="ARBA" id="ARBA00022670"/>
    </source>
</evidence>
<dbReference type="Pfam" id="PF22694">
    <property type="entry name" value="CtpB_N-like"/>
    <property type="match status" value="1"/>
</dbReference>
<comment type="caution">
    <text evidence="7">The sequence shown here is derived from an EMBL/GenBank/DDBJ whole genome shotgun (WGS) entry which is preliminary data.</text>
</comment>
<dbReference type="PROSITE" id="PS51257">
    <property type="entry name" value="PROKAR_LIPOPROTEIN"/>
    <property type="match status" value="1"/>
</dbReference>
<dbReference type="Pfam" id="PF00595">
    <property type="entry name" value="PDZ"/>
    <property type="match status" value="1"/>
</dbReference>
<dbReference type="CDD" id="cd06782">
    <property type="entry name" value="cpPDZ_CPP-like"/>
    <property type="match status" value="1"/>
</dbReference>